<evidence type="ECO:0008006" key="3">
    <source>
        <dbReference type="Google" id="ProtNLM"/>
    </source>
</evidence>
<accession>A0ABX3ZAH6</accession>
<organism evidence="1 2">
    <name type="scientific">Lactobacillus gallinarum</name>
    <dbReference type="NCBI Taxonomy" id="52242"/>
    <lineage>
        <taxon>Bacteria</taxon>
        <taxon>Bacillati</taxon>
        <taxon>Bacillota</taxon>
        <taxon>Bacilli</taxon>
        <taxon>Lactobacillales</taxon>
        <taxon>Lactobacillaceae</taxon>
        <taxon>Lactobacillus</taxon>
    </lineage>
</organism>
<keyword evidence="2" id="KW-1185">Reference proteome</keyword>
<sequence length="276" mass="32693">MKETHKIQPWYGFSEDQVFGEVMANSDFCRYVLRTVTGITEISEIFSPEKQKEIKDPSHKTQKDVRLDVSVEDHEHNLYDLEMQVKDKKDLGRRIRYYISKYDQRYTLNKGKTYRDMKNITIIFFCMFDPFKQGKIRYSFHWTEDSDQTIKLSAGIDIIIINAKGKPNGESNDLLGLVDLINDRPVHLNKYFDWAQKKIKELNDDPKWRDKIMDYETRLLEEKQEGKEEATITGLKKLITVLKNLSSPYDQILHQLELTYGDQFTKKELEDFIKQA</sequence>
<dbReference type="InterPro" id="IPR010106">
    <property type="entry name" value="RpnA"/>
</dbReference>
<protein>
    <recommendedName>
        <fullName evidence="3">Rpn family recombination-promoting nuclease/putative transposase</fullName>
    </recommendedName>
</protein>
<dbReference type="NCBIfam" id="TIGR01784">
    <property type="entry name" value="T_den_put_tspse"/>
    <property type="match status" value="1"/>
</dbReference>
<dbReference type="Pfam" id="PF12784">
    <property type="entry name" value="PDDEXK_2"/>
    <property type="match status" value="1"/>
</dbReference>
<proteinExistence type="predicted"/>
<reference evidence="2" key="1">
    <citation type="submission" date="2017-04" db="EMBL/GenBank/DDBJ databases">
        <title>Function of individual gut microbiota members based on whole genome sequencing of pure cultures obtained from chicken caecum.</title>
        <authorList>
            <person name="Medvecky M."/>
            <person name="Cejkova D."/>
            <person name="Polansky O."/>
            <person name="Karasova D."/>
            <person name="Kubasova T."/>
            <person name="Cizek A."/>
            <person name="Rychlik I."/>
        </authorList>
    </citation>
    <scope>NUCLEOTIDE SEQUENCE [LARGE SCALE GENOMIC DNA]</scope>
    <source>
        <strain evidence="2">An115</strain>
    </source>
</reference>
<dbReference type="RefSeq" id="WP_087175862.1">
    <property type="nucleotide sequence ID" value="NZ_CAMNZR010000022.1"/>
</dbReference>
<name>A0ABX3ZAH6_9LACO</name>
<gene>
    <name evidence="1" type="ORF">B5E59_01850</name>
</gene>
<dbReference type="Proteomes" id="UP000196293">
    <property type="component" value="Unassembled WGS sequence"/>
</dbReference>
<comment type="caution">
    <text evidence="1">The sequence shown here is derived from an EMBL/GenBank/DDBJ whole genome shotgun (WGS) entry which is preliminary data.</text>
</comment>
<evidence type="ECO:0000313" key="2">
    <source>
        <dbReference type="Proteomes" id="UP000196293"/>
    </source>
</evidence>
<evidence type="ECO:0000313" key="1">
    <source>
        <dbReference type="EMBL" id="OUQ57522.1"/>
    </source>
</evidence>
<dbReference type="EMBL" id="NFLS01000003">
    <property type="protein sequence ID" value="OUQ57522.1"/>
    <property type="molecule type" value="Genomic_DNA"/>
</dbReference>